<protein>
    <submittedName>
        <fullName evidence="2">Uncharacterized protein</fullName>
    </submittedName>
</protein>
<dbReference type="Proteomes" id="UP001372834">
    <property type="component" value="Unassembled WGS sequence"/>
</dbReference>
<proteinExistence type="predicted"/>
<sequence length="88" mass="10311">MAHRRVWNSMMRRKKNQSLSPDAGSHSPIMRRLTSPRGRDLSTRRTLEPDWYNSESKKLTEEEDSDPYPDSDSTEIQIRRKPSKFCGS</sequence>
<evidence type="ECO:0000313" key="4">
    <source>
        <dbReference type="Proteomes" id="UP001359485"/>
    </source>
</evidence>
<dbReference type="EMBL" id="JAWJWF010000001">
    <property type="protein sequence ID" value="KAK6641232.1"/>
    <property type="molecule type" value="Genomic_DNA"/>
</dbReference>
<feature type="compositionally biased region" description="Acidic residues" evidence="1">
    <location>
        <begin position="61"/>
        <end position="73"/>
    </location>
</feature>
<feature type="region of interest" description="Disordered" evidence="1">
    <location>
        <begin position="1"/>
        <end position="88"/>
    </location>
</feature>
<accession>A0AAN8RY23</accession>
<evidence type="ECO:0000313" key="3">
    <source>
        <dbReference type="EMBL" id="KAK6641232.1"/>
    </source>
</evidence>
<organism evidence="2 5">
    <name type="scientific">Polyplax serrata</name>
    <name type="common">Common mouse louse</name>
    <dbReference type="NCBI Taxonomy" id="468196"/>
    <lineage>
        <taxon>Eukaryota</taxon>
        <taxon>Metazoa</taxon>
        <taxon>Ecdysozoa</taxon>
        <taxon>Arthropoda</taxon>
        <taxon>Hexapoda</taxon>
        <taxon>Insecta</taxon>
        <taxon>Pterygota</taxon>
        <taxon>Neoptera</taxon>
        <taxon>Paraneoptera</taxon>
        <taxon>Psocodea</taxon>
        <taxon>Troctomorpha</taxon>
        <taxon>Phthiraptera</taxon>
        <taxon>Anoplura</taxon>
        <taxon>Polyplacidae</taxon>
        <taxon>Polyplax</taxon>
    </lineage>
</organism>
<feature type="compositionally biased region" description="Basic and acidic residues" evidence="1">
    <location>
        <begin position="37"/>
        <end position="48"/>
    </location>
</feature>
<keyword evidence="4" id="KW-1185">Reference proteome</keyword>
<feature type="compositionally biased region" description="Basic residues" evidence="1">
    <location>
        <begin position="79"/>
        <end position="88"/>
    </location>
</feature>
<dbReference type="EMBL" id="JAWJWE010000008">
    <property type="protein sequence ID" value="KAK6631663.1"/>
    <property type="molecule type" value="Genomic_DNA"/>
</dbReference>
<name>A0AAN8RY23_POLSC</name>
<evidence type="ECO:0000313" key="5">
    <source>
        <dbReference type="Proteomes" id="UP001372834"/>
    </source>
</evidence>
<comment type="caution">
    <text evidence="2">The sequence shown here is derived from an EMBL/GenBank/DDBJ whole genome shotgun (WGS) entry which is preliminary data.</text>
</comment>
<evidence type="ECO:0000313" key="2">
    <source>
        <dbReference type="EMBL" id="KAK6631663.1"/>
    </source>
</evidence>
<reference evidence="2 5" key="1">
    <citation type="submission" date="2023-10" db="EMBL/GenBank/DDBJ databases">
        <title>Genomes of two closely related lineages of the louse Polyplax serrata with different host specificities.</title>
        <authorList>
            <person name="Martinu J."/>
            <person name="Tarabai H."/>
            <person name="Stefka J."/>
            <person name="Hypsa V."/>
        </authorList>
    </citation>
    <scope>NUCLEOTIDE SEQUENCE [LARGE SCALE GENOMIC DNA]</scope>
    <source>
        <strain evidence="3">98ZLc_SE</strain>
        <strain evidence="2">HR10_N</strain>
    </source>
</reference>
<gene>
    <name evidence="2" type="ORF">RUM43_013727</name>
    <name evidence="3" type="ORF">RUM44_012941</name>
</gene>
<evidence type="ECO:0000256" key="1">
    <source>
        <dbReference type="SAM" id="MobiDB-lite"/>
    </source>
</evidence>
<dbReference type="Proteomes" id="UP001359485">
    <property type="component" value="Unassembled WGS sequence"/>
</dbReference>
<feature type="compositionally biased region" description="Basic residues" evidence="1">
    <location>
        <begin position="1"/>
        <end position="16"/>
    </location>
</feature>
<dbReference type="AlphaFoldDB" id="A0AAN8RY23"/>